<protein>
    <submittedName>
        <fullName evidence="1">Hydrolase of the HAD superfamily</fullName>
    </submittedName>
</protein>
<evidence type="ECO:0000313" key="1">
    <source>
        <dbReference type="EMBL" id="NYG00685.1"/>
    </source>
</evidence>
<organism evidence="1 2">
    <name type="scientific">Pseudonocardia alni</name>
    <name type="common">Amycolata alni</name>
    <dbReference type="NCBI Taxonomy" id="33907"/>
    <lineage>
        <taxon>Bacteria</taxon>
        <taxon>Bacillati</taxon>
        <taxon>Actinomycetota</taxon>
        <taxon>Actinomycetes</taxon>
        <taxon>Pseudonocardiales</taxon>
        <taxon>Pseudonocardiaceae</taxon>
        <taxon>Pseudonocardia</taxon>
    </lineage>
</organism>
<dbReference type="PANTHER" id="PTHR43611">
    <property type="entry name" value="ALPHA-D-GLUCOSE 1-PHOSPHATE PHOSPHATASE"/>
    <property type="match status" value="1"/>
</dbReference>
<name>A0A852W2R3_PSEA5</name>
<proteinExistence type="predicted"/>
<dbReference type="SUPFAM" id="SSF56784">
    <property type="entry name" value="HAD-like"/>
    <property type="match status" value="1"/>
</dbReference>
<comment type="caution">
    <text evidence="1">The sequence shown here is derived from an EMBL/GenBank/DDBJ whole genome shotgun (WGS) entry which is preliminary data.</text>
</comment>
<dbReference type="InterPro" id="IPR006439">
    <property type="entry name" value="HAD-SF_hydro_IA"/>
</dbReference>
<dbReference type="EMBL" id="JACCCZ010000001">
    <property type="protein sequence ID" value="NYG00685.1"/>
    <property type="molecule type" value="Genomic_DNA"/>
</dbReference>
<dbReference type="Proteomes" id="UP000549695">
    <property type="component" value="Unassembled WGS sequence"/>
</dbReference>
<dbReference type="GeneID" id="98050784"/>
<dbReference type="AlphaFoldDB" id="A0A852W2R3"/>
<dbReference type="InterPro" id="IPR023214">
    <property type="entry name" value="HAD_sf"/>
</dbReference>
<dbReference type="SFLD" id="SFLDG01129">
    <property type="entry name" value="C1.5:_HAD__Beta-PGM__Phosphata"/>
    <property type="match status" value="1"/>
</dbReference>
<keyword evidence="2" id="KW-1185">Reference proteome</keyword>
<dbReference type="Pfam" id="PF00702">
    <property type="entry name" value="Hydrolase"/>
    <property type="match status" value="1"/>
</dbReference>
<dbReference type="PRINTS" id="PR00413">
    <property type="entry name" value="HADHALOGNASE"/>
</dbReference>
<gene>
    <name evidence="1" type="ORF">HDA37_000970</name>
</gene>
<keyword evidence="1" id="KW-0378">Hydrolase</keyword>
<dbReference type="SFLD" id="SFLDS00003">
    <property type="entry name" value="Haloacid_Dehalogenase"/>
    <property type="match status" value="1"/>
</dbReference>
<dbReference type="NCBIfam" id="TIGR01509">
    <property type="entry name" value="HAD-SF-IA-v3"/>
    <property type="match status" value="1"/>
</dbReference>
<sequence>MPTAPEPTTPPTTVVFDLGEVLVPSAGLERRLAGVFAVPEPVLREAYWRHRARHDLGDPPDRYWTAVCADLGLAPERARMDAAERVDVTFWSTLPPSSSMLIADLARARVRLAVLSNAPRGLASAVRAAAWSSPFDRLLFSADVGAAKPSQDIFRRADVEFGTAPEQVLFFDDRVDNVRAASAHGWDAHRWEGAARAVRVLRERGVLG</sequence>
<dbReference type="PANTHER" id="PTHR43611:SF3">
    <property type="entry name" value="FLAVIN MONONUCLEOTIDE HYDROLASE 1, CHLOROPLATIC"/>
    <property type="match status" value="1"/>
</dbReference>
<dbReference type="Gene3D" id="3.40.50.1000">
    <property type="entry name" value="HAD superfamily/HAD-like"/>
    <property type="match status" value="1"/>
</dbReference>
<dbReference type="RefSeq" id="WP_073573908.1">
    <property type="nucleotide sequence ID" value="NZ_BAAAJZ010000013.1"/>
</dbReference>
<dbReference type="InterPro" id="IPR036412">
    <property type="entry name" value="HAD-like_sf"/>
</dbReference>
<evidence type="ECO:0000313" key="2">
    <source>
        <dbReference type="Proteomes" id="UP000549695"/>
    </source>
</evidence>
<accession>A0A852W2R3</accession>
<dbReference type="GO" id="GO:0016787">
    <property type="term" value="F:hydrolase activity"/>
    <property type="evidence" value="ECO:0007669"/>
    <property type="project" value="UniProtKB-KW"/>
</dbReference>
<reference evidence="1 2" key="1">
    <citation type="submission" date="2020-07" db="EMBL/GenBank/DDBJ databases">
        <title>Sequencing the genomes of 1000 actinobacteria strains.</title>
        <authorList>
            <person name="Klenk H.-P."/>
        </authorList>
    </citation>
    <scope>NUCLEOTIDE SEQUENCE [LARGE SCALE GENOMIC DNA]</scope>
    <source>
        <strain evidence="1 2">DSM 44749</strain>
    </source>
</reference>